<dbReference type="InterPro" id="IPR011051">
    <property type="entry name" value="RmlC_Cupin_sf"/>
</dbReference>
<dbReference type="InterPro" id="IPR013096">
    <property type="entry name" value="Cupin_2"/>
</dbReference>
<organism evidence="2 3">
    <name type="scientific">Pokkaliibacter plantistimulans</name>
    <dbReference type="NCBI Taxonomy" id="1635171"/>
    <lineage>
        <taxon>Bacteria</taxon>
        <taxon>Pseudomonadati</taxon>
        <taxon>Pseudomonadota</taxon>
        <taxon>Gammaproteobacteria</taxon>
        <taxon>Oceanospirillales</taxon>
        <taxon>Balneatrichaceae</taxon>
        <taxon>Pokkaliibacter</taxon>
    </lineage>
</organism>
<reference evidence="2 3" key="1">
    <citation type="submission" date="2015-03" db="EMBL/GenBank/DDBJ databases">
        <authorList>
            <person name="Krishnan R."/>
            <person name="Midha S."/>
            <person name="Patil P.B."/>
            <person name="Rameshkumar N."/>
        </authorList>
    </citation>
    <scope>NUCLEOTIDE SEQUENCE [LARGE SCALE GENOMIC DNA]</scope>
    <source>
        <strain evidence="2 3">L1E11</strain>
    </source>
</reference>
<feature type="domain" description="Cupin type-2" evidence="1">
    <location>
        <begin position="50"/>
        <end position="107"/>
    </location>
</feature>
<dbReference type="CDD" id="cd06981">
    <property type="entry name" value="cupin_reut_a1446"/>
    <property type="match status" value="1"/>
</dbReference>
<evidence type="ECO:0000313" key="3">
    <source>
        <dbReference type="Proteomes" id="UP000248090"/>
    </source>
</evidence>
<accession>A0ABX5LY32</accession>
<comment type="caution">
    <text evidence="2">The sequence shown here is derived from an EMBL/GenBank/DDBJ whole genome shotgun (WGS) entry which is preliminary data.</text>
</comment>
<dbReference type="RefSeq" id="WP_110188503.1">
    <property type="nucleotide sequence ID" value="NZ_CP177354.1"/>
</dbReference>
<dbReference type="Pfam" id="PF07883">
    <property type="entry name" value="Cupin_2"/>
    <property type="match status" value="1"/>
</dbReference>
<dbReference type="SUPFAM" id="SSF51182">
    <property type="entry name" value="RmlC-like cupins"/>
    <property type="match status" value="1"/>
</dbReference>
<protein>
    <submittedName>
        <fullName evidence="2">Cupin</fullName>
    </submittedName>
</protein>
<proteinExistence type="predicted"/>
<dbReference type="Proteomes" id="UP000248090">
    <property type="component" value="Unassembled WGS sequence"/>
</dbReference>
<name>A0ABX5LY32_9GAMM</name>
<evidence type="ECO:0000313" key="2">
    <source>
        <dbReference type="EMBL" id="PXF30088.1"/>
    </source>
</evidence>
<gene>
    <name evidence="2" type="ORF">WH50_17160</name>
</gene>
<keyword evidence="3" id="KW-1185">Reference proteome</keyword>
<dbReference type="InterPro" id="IPR014710">
    <property type="entry name" value="RmlC-like_jellyroll"/>
</dbReference>
<dbReference type="Gene3D" id="2.60.120.10">
    <property type="entry name" value="Jelly Rolls"/>
    <property type="match status" value="1"/>
</dbReference>
<sequence length="111" mass="12755">MESNYRAGNLFADVPTDLSNETFEDIVRYQGVVIERITSLGHRTSEDSWYDQPQHEWVMVVQGSARLLFADGVELALQPGDYVNIPAHCKHRVSWTDPDQPTLWLAVHYPR</sequence>
<dbReference type="EMBL" id="LAPT01000086">
    <property type="protein sequence ID" value="PXF30088.1"/>
    <property type="molecule type" value="Genomic_DNA"/>
</dbReference>
<evidence type="ECO:0000259" key="1">
    <source>
        <dbReference type="Pfam" id="PF07883"/>
    </source>
</evidence>